<dbReference type="InterPro" id="IPR008217">
    <property type="entry name" value="Ccc1_fam"/>
</dbReference>
<feature type="transmembrane region" description="Helical" evidence="5">
    <location>
        <begin position="228"/>
        <end position="250"/>
    </location>
</feature>
<feature type="transmembrane region" description="Helical" evidence="5">
    <location>
        <begin position="262"/>
        <end position="283"/>
    </location>
</feature>
<dbReference type="Pfam" id="PF01988">
    <property type="entry name" value="VIT1"/>
    <property type="match status" value="1"/>
</dbReference>
<accession>A0A644W3G2</accession>
<evidence type="ECO:0008006" key="7">
    <source>
        <dbReference type="Google" id="ProtNLM"/>
    </source>
</evidence>
<reference evidence="6" key="1">
    <citation type="submission" date="2019-08" db="EMBL/GenBank/DDBJ databases">
        <authorList>
            <person name="Kucharzyk K."/>
            <person name="Murdoch R.W."/>
            <person name="Higgins S."/>
            <person name="Loffler F."/>
        </authorList>
    </citation>
    <scope>NUCLEOTIDE SEQUENCE</scope>
</reference>
<evidence type="ECO:0000256" key="1">
    <source>
        <dbReference type="ARBA" id="ARBA00004127"/>
    </source>
</evidence>
<organism evidence="6">
    <name type="scientific">bioreactor metagenome</name>
    <dbReference type="NCBI Taxonomy" id="1076179"/>
    <lineage>
        <taxon>unclassified sequences</taxon>
        <taxon>metagenomes</taxon>
        <taxon>ecological metagenomes</taxon>
    </lineage>
</organism>
<keyword evidence="3 5" id="KW-1133">Transmembrane helix</keyword>
<dbReference type="GO" id="GO:0030026">
    <property type="term" value="P:intracellular manganese ion homeostasis"/>
    <property type="evidence" value="ECO:0007669"/>
    <property type="project" value="InterPro"/>
</dbReference>
<sequence length="292" mass="32477">MDLSPYMHKRILKFQKDEITGKILCSEIAGMMKNADNKKVLMEISQAENLHYEQWKLFTGKDIDPSWLKIRSYKFLYIVLGETFVIKLLEQIEQVGIKELNEIIKEIPEAKKIIAQEEEHENKLIALIDEEKLKYVGSMVLGLNDALVELSGTIAGMTFALGNTKLVALAAIITGFAATLSMAASNYLAERANRSETAVKSSIYTGMAYLITVILLILPYLILPDPLYLAAFVIMIIMVVLIIGSFNFYVSVVQSIAFWPRFTEMAVITLGISALSFVIGIAAKNILGIDVG</sequence>
<keyword evidence="2 5" id="KW-0812">Transmembrane</keyword>
<dbReference type="AlphaFoldDB" id="A0A644W3G2"/>
<feature type="transmembrane region" description="Helical" evidence="5">
    <location>
        <begin position="167"/>
        <end position="189"/>
    </location>
</feature>
<dbReference type="SUPFAM" id="SSF47240">
    <property type="entry name" value="Ferritin-like"/>
    <property type="match status" value="1"/>
</dbReference>
<comment type="caution">
    <text evidence="6">The sequence shown here is derived from an EMBL/GenBank/DDBJ whole genome shotgun (WGS) entry which is preliminary data.</text>
</comment>
<dbReference type="GO" id="GO:0012505">
    <property type="term" value="C:endomembrane system"/>
    <property type="evidence" value="ECO:0007669"/>
    <property type="project" value="UniProtKB-SubCell"/>
</dbReference>
<dbReference type="EMBL" id="VSSQ01000598">
    <property type="protein sequence ID" value="MPL98269.1"/>
    <property type="molecule type" value="Genomic_DNA"/>
</dbReference>
<evidence type="ECO:0000256" key="4">
    <source>
        <dbReference type="ARBA" id="ARBA00023136"/>
    </source>
</evidence>
<evidence type="ECO:0000256" key="3">
    <source>
        <dbReference type="ARBA" id="ARBA00022989"/>
    </source>
</evidence>
<evidence type="ECO:0000256" key="5">
    <source>
        <dbReference type="SAM" id="Phobius"/>
    </source>
</evidence>
<name>A0A644W3G2_9ZZZZ</name>
<dbReference type="CDD" id="cd01044">
    <property type="entry name" value="Ferritin_CCC1_N"/>
    <property type="match status" value="1"/>
</dbReference>
<comment type="subcellular location">
    <subcellularLocation>
        <location evidence="1">Endomembrane system</location>
        <topology evidence="1">Multi-pass membrane protein</topology>
    </subcellularLocation>
</comment>
<feature type="transmembrane region" description="Helical" evidence="5">
    <location>
        <begin position="201"/>
        <end position="222"/>
    </location>
</feature>
<dbReference type="InterPro" id="IPR039376">
    <property type="entry name" value="Ferritin_CCC1_N"/>
</dbReference>
<gene>
    <name evidence="6" type="ORF">SDC9_44469</name>
</gene>
<dbReference type="GO" id="GO:0005384">
    <property type="term" value="F:manganese ion transmembrane transporter activity"/>
    <property type="evidence" value="ECO:0007669"/>
    <property type="project" value="InterPro"/>
</dbReference>
<evidence type="ECO:0000256" key="2">
    <source>
        <dbReference type="ARBA" id="ARBA00022692"/>
    </source>
</evidence>
<proteinExistence type="predicted"/>
<dbReference type="InterPro" id="IPR009078">
    <property type="entry name" value="Ferritin-like_SF"/>
</dbReference>
<evidence type="ECO:0000313" key="6">
    <source>
        <dbReference type="EMBL" id="MPL98269.1"/>
    </source>
</evidence>
<keyword evidence="4 5" id="KW-0472">Membrane</keyword>
<protein>
    <recommendedName>
        <fullName evidence="7">Rubrerythrin family protein</fullName>
    </recommendedName>
</protein>